<dbReference type="EMBL" id="JARKNE010000012">
    <property type="protein sequence ID" value="KAK5775135.1"/>
    <property type="molecule type" value="Genomic_DNA"/>
</dbReference>
<feature type="domain" description="Putative plant transposon protein" evidence="2">
    <location>
        <begin position="28"/>
        <end position="157"/>
    </location>
</feature>
<protein>
    <recommendedName>
        <fullName evidence="2">Putative plant transposon protein domain-containing protein</fullName>
    </recommendedName>
</protein>
<name>A0ABR0MMJ5_GOSAR</name>
<dbReference type="InterPro" id="IPR046796">
    <property type="entry name" value="Transposase_32_dom"/>
</dbReference>
<evidence type="ECO:0000256" key="1">
    <source>
        <dbReference type="SAM" id="MobiDB-lite"/>
    </source>
</evidence>
<feature type="compositionally biased region" description="Basic and acidic residues" evidence="1">
    <location>
        <begin position="165"/>
        <end position="177"/>
    </location>
</feature>
<dbReference type="Pfam" id="PF20167">
    <property type="entry name" value="Transposase_32"/>
    <property type="match status" value="1"/>
</dbReference>
<proteinExistence type="predicted"/>
<evidence type="ECO:0000313" key="3">
    <source>
        <dbReference type="EMBL" id="KAK5775135.1"/>
    </source>
</evidence>
<reference evidence="3 4" key="1">
    <citation type="submission" date="2023-03" db="EMBL/GenBank/DDBJ databases">
        <title>WGS of Gossypium arboreum.</title>
        <authorList>
            <person name="Yu D."/>
        </authorList>
    </citation>
    <scope>NUCLEOTIDE SEQUENCE [LARGE SCALE GENOMIC DNA]</scope>
    <source>
        <tissue evidence="3">Leaf</tissue>
    </source>
</reference>
<keyword evidence="4" id="KW-1185">Reference proteome</keyword>
<accession>A0ABR0MMJ5</accession>
<feature type="region of interest" description="Disordered" evidence="1">
    <location>
        <begin position="159"/>
        <end position="192"/>
    </location>
</feature>
<sequence length="216" mass="24983">MGYNVSISSIVRQYDGNFFFLHLDDVLTKIVHEFYAHLTSLNAAFIYVRGVSLFFDKDTINIQYVLFDIQDEHTQFAATITADGMNQVLQKLCVVGTKWIVSRQYCYIMEMETLKSKCRVWYHFLKTRLLPSTYNSIASKEQMLFLHSIMQGKKINVDPATTRKGTKEPKEEIEKTKSINIATDRKEEEEEANLTFAPPVDNTVVVPPFFIEPMTE</sequence>
<dbReference type="Proteomes" id="UP001358586">
    <property type="component" value="Chromosome 12"/>
</dbReference>
<gene>
    <name evidence="3" type="ORF">PVK06_043004</name>
</gene>
<evidence type="ECO:0000259" key="2">
    <source>
        <dbReference type="Pfam" id="PF20167"/>
    </source>
</evidence>
<evidence type="ECO:0000313" key="4">
    <source>
        <dbReference type="Proteomes" id="UP001358586"/>
    </source>
</evidence>
<organism evidence="3 4">
    <name type="scientific">Gossypium arboreum</name>
    <name type="common">Tree cotton</name>
    <name type="synonym">Gossypium nanking</name>
    <dbReference type="NCBI Taxonomy" id="29729"/>
    <lineage>
        <taxon>Eukaryota</taxon>
        <taxon>Viridiplantae</taxon>
        <taxon>Streptophyta</taxon>
        <taxon>Embryophyta</taxon>
        <taxon>Tracheophyta</taxon>
        <taxon>Spermatophyta</taxon>
        <taxon>Magnoliopsida</taxon>
        <taxon>eudicotyledons</taxon>
        <taxon>Gunneridae</taxon>
        <taxon>Pentapetalae</taxon>
        <taxon>rosids</taxon>
        <taxon>malvids</taxon>
        <taxon>Malvales</taxon>
        <taxon>Malvaceae</taxon>
        <taxon>Malvoideae</taxon>
        <taxon>Gossypium</taxon>
    </lineage>
</organism>
<comment type="caution">
    <text evidence="3">The sequence shown here is derived from an EMBL/GenBank/DDBJ whole genome shotgun (WGS) entry which is preliminary data.</text>
</comment>